<evidence type="ECO:0000313" key="1">
    <source>
        <dbReference type="EMBL" id="KAG8237757.1"/>
    </source>
</evidence>
<protein>
    <recommendedName>
        <fullName evidence="3">Reverse transcriptase domain-containing protein</fullName>
    </recommendedName>
</protein>
<reference evidence="1" key="1">
    <citation type="submission" date="2013-04" db="EMBL/GenBank/DDBJ databases">
        <authorList>
            <person name="Qu J."/>
            <person name="Murali S.C."/>
            <person name="Bandaranaike D."/>
            <person name="Bellair M."/>
            <person name="Blankenburg K."/>
            <person name="Chao H."/>
            <person name="Dinh H."/>
            <person name="Doddapaneni H."/>
            <person name="Downs B."/>
            <person name="Dugan-Rocha S."/>
            <person name="Elkadiri S."/>
            <person name="Gnanaolivu R.D."/>
            <person name="Hernandez B."/>
            <person name="Javaid M."/>
            <person name="Jayaseelan J.C."/>
            <person name="Lee S."/>
            <person name="Li M."/>
            <person name="Ming W."/>
            <person name="Munidasa M."/>
            <person name="Muniz J."/>
            <person name="Nguyen L."/>
            <person name="Ongeri F."/>
            <person name="Osuji N."/>
            <person name="Pu L.-L."/>
            <person name="Puazo M."/>
            <person name="Qu C."/>
            <person name="Quiroz J."/>
            <person name="Raj R."/>
            <person name="Weissenberger G."/>
            <person name="Xin Y."/>
            <person name="Zou X."/>
            <person name="Han Y."/>
            <person name="Richards S."/>
            <person name="Worley K."/>
            <person name="Muzny D."/>
            <person name="Gibbs R."/>
        </authorList>
    </citation>
    <scope>NUCLEOTIDE SEQUENCE</scope>
    <source>
        <strain evidence="1">Sampled in the wild</strain>
    </source>
</reference>
<dbReference type="AlphaFoldDB" id="A0A8K0P956"/>
<organism evidence="1 2">
    <name type="scientific">Ladona fulva</name>
    <name type="common">Scarce chaser dragonfly</name>
    <name type="synonym">Libellula fulva</name>
    <dbReference type="NCBI Taxonomy" id="123851"/>
    <lineage>
        <taxon>Eukaryota</taxon>
        <taxon>Metazoa</taxon>
        <taxon>Ecdysozoa</taxon>
        <taxon>Arthropoda</taxon>
        <taxon>Hexapoda</taxon>
        <taxon>Insecta</taxon>
        <taxon>Pterygota</taxon>
        <taxon>Palaeoptera</taxon>
        <taxon>Odonata</taxon>
        <taxon>Epiprocta</taxon>
        <taxon>Anisoptera</taxon>
        <taxon>Libelluloidea</taxon>
        <taxon>Libellulidae</taxon>
        <taxon>Ladona</taxon>
    </lineage>
</organism>
<evidence type="ECO:0008006" key="3">
    <source>
        <dbReference type="Google" id="ProtNLM"/>
    </source>
</evidence>
<accession>A0A8K0P956</accession>
<dbReference type="PANTHER" id="PTHR47510:SF3">
    <property type="entry name" value="ENDO_EXONUCLEASE_PHOSPHATASE DOMAIN-CONTAINING PROTEIN"/>
    <property type="match status" value="1"/>
</dbReference>
<dbReference type="OrthoDB" id="8057773at2759"/>
<name>A0A8K0P956_LADFU</name>
<dbReference type="PANTHER" id="PTHR47510">
    <property type="entry name" value="REVERSE TRANSCRIPTASE DOMAIN-CONTAINING PROTEIN"/>
    <property type="match status" value="1"/>
</dbReference>
<dbReference type="EMBL" id="KZ309220">
    <property type="protein sequence ID" value="KAG8237757.1"/>
    <property type="molecule type" value="Genomic_DNA"/>
</dbReference>
<gene>
    <name evidence="1" type="ORF">J437_LFUL014300</name>
</gene>
<reference evidence="1" key="2">
    <citation type="submission" date="2017-10" db="EMBL/GenBank/DDBJ databases">
        <title>Ladona fulva Genome sequencing and assembly.</title>
        <authorList>
            <person name="Murali S."/>
            <person name="Richards S."/>
            <person name="Bandaranaike D."/>
            <person name="Bellair M."/>
            <person name="Blankenburg K."/>
            <person name="Chao H."/>
            <person name="Dinh H."/>
            <person name="Doddapaneni H."/>
            <person name="Dugan-Rocha S."/>
            <person name="Elkadiri S."/>
            <person name="Gnanaolivu R."/>
            <person name="Hernandez B."/>
            <person name="Skinner E."/>
            <person name="Javaid M."/>
            <person name="Lee S."/>
            <person name="Li M."/>
            <person name="Ming W."/>
            <person name="Munidasa M."/>
            <person name="Muniz J."/>
            <person name="Nguyen L."/>
            <person name="Hughes D."/>
            <person name="Osuji N."/>
            <person name="Pu L.-L."/>
            <person name="Puazo M."/>
            <person name="Qu C."/>
            <person name="Quiroz J."/>
            <person name="Raj R."/>
            <person name="Weissenberger G."/>
            <person name="Xin Y."/>
            <person name="Zou X."/>
            <person name="Han Y."/>
            <person name="Worley K."/>
            <person name="Muzny D."/>
            <person name="Gibbs R."/>
        </authorList>
    </citation>
    <scope>NUCLEOTIDE SEQUENCE</scope>
    <source>
        <strain evidence="1">Sampled in the wild</strain>
    </source>
</reference>
<dbReference type="Proteomes" id="UP000792457">
    <property type="component" value="Unassembled WGS sequence"/>
</dbReference>
<feature type="non-terminal residue" evidence="1">
    <location>
        <position position="1"/>
    </location>
</feature>
<keyword evidence="2" id="KW-1185">Reference proteome</keyword>
<sequence length="187" mass="21599">MWELINNMTGRTKTRNNDDFIILHLDDGGTVNDICNKLVNHFTEGIYSSKTMCKREFKIVNRTCNPSSILIPECTDEQVKNILKRMKLKSPGIDEIRMSDIIKNEVLHPIIRKLINLSIKEGCLPLGLKTAIIKPIYKNGSYKDFNNYRPISILPSINYLVSFINKYKIIHKHQYGFQEKKGTKDAL</sequence>
<proteinExistence type="predicted"/>
<evidence type="ECO:0000313" key="2">
    <source>
        <dbReference type="Proteomes" id="UP000792457"/>
    </source>
</evidence>
<comment type="caution">
    <text evidence="1">The sequence shown here is derived from an EMBL/GenBank/DDBJ whole genome shotgun (WGS) entry which is preliminary data.</text>
</comment>